<evidence type="ECO:0000256" key="1">
    <source>
        <dbReference type="ARBA" id="ARBA00004459"/>
    </source>
</evidence>
<comment type="caution">
    <text evidence="10">The sequence shown here is derived from an EMBL/GenBank/DDBJ whole genome shotgun (WGS) entry which is preliminary data.</text>
</comment>
<dbReference type="EMBL" id="JBFNQD010000013">
    <property type="protein sequence ID" value="MEW9309306.1"/>
    <property type="molecule type" value="Genomic_DNA"/>
</dbReference>
<dbReference type="InterPro" id="IPR003282">
    <property type="entry name" value="T3SS_SctJ"/>
</dbReference>
<dbReference type="InterPro" id="IPR043427">
    <property type="entry name" value="YscJ/FliF"/>
</dbReference>
<organism evidence="10 11">
    <name type="scientific">Labrys neptuniae</name>
    <dbReference type="NCBI Taxonomy" id="376174"/>
    <lineage>
        <taxon>Bacteria</taxon>
        <taxon>Pseudomonadati</taxon>
        <taxon>Pseudomonadota</taxon>
        <taxon>Alphaproteobacteria</taxon>
        <taxon>Hyphomicrobiales</taxon>
        <taxon>Xanthobacteraceae</taxon>
        <taxon>Labrys</taxon>
    </lineage>
</organism>
<keyword evidence="4 8" id="KW-0472">Membrane</keyword>
<evidence type="ECO:0000313" key="11">
    <source>
        <dbReference type="Proteomes" id="UP001555786"/>
    </source>
</evidence>
<gene>
    <name evidence="10" type="primary">sctJ</name>
    <name evidence="10" type="ORF">ABXS05_27400</name>
</gene>
<sequence length="270" mass="29648">MHRLPAWLRRFGTVFALVGVLFLQACTVELYTGLSQRQGNEVVAALVRKGIPAQRQIDKEGTVTVLVDKARFAEAMSVLDAIGLPKEKFATLGQVFKRDGLVSSPVEERAAMIYGLSQELSQTISDIDGVLSARVHLVLPENDPLKQQLVPSSASVFIRHRTSVDMKELVPQVKMLVANGVAGLTYDNVSVILVPVAAAVEPTTSEPGLTNFMGIWLHPDDLARAMWIVYGLIAMVVLLVGSLAYLHWRRRRDVYTLDSAPPLRAVKRAP</sequence>
<dbReference type="PANTHER" id="PTHR30046:SF2">
    <property type="entry name" value="YOP PROTEINS TRANSLOCATION LIPOPROTEIN J"/>
    <property type="match status" value="1"/>
</dbReference>
<evidence type="ECO:0000256" key="5">
    <source>
        <dbReference type="ARBA" id="ARBA00023139"/>
    </source>
</evidence>
<evidence type="ECO:0000256" key="6">
    <source>
        <dbReference type="ARBA" id="ARBA00023237"/>
    </source>
</evidence>
<evidence type="ECO:0000256" key="8">
    <source>
        <dbReference type="RuleBase" id="RU364102"/>
    </source>
</evidence>
<name>A0ABV3PV35_9HYPH</name>
<keyword evidence="8" id="KW-1133">Transmembrane helix</keyword>
<dbReference type="PANTHER" id="PTHR30046">
    <property type="entry name" value="FLAGELLAR M-RING PROTEIN"/>
    <property type="match status" value="1"/>
</dbReference>
<evidence type="ECO:0000256" key="2">
    <source>
        <dbReference type="ARBA" id="ARBA00009509"/>
    </source>
</evidence>
<protein>
    <recommendedName>
        <fullName evidence="8">Lipoprotein</fullName>
    </recommendedName>
</protein>
<keyword evidence="7 8" id="KW-0449">Lipoprotein</keyword>
<comment type="subcellular location">
    <subcellularLocation>
        <location evidence="1">Cell outer membrane</location>
        <topology evidence="1">Lipid-anchor</topology>
    </subcellularLocation>
</comment>
<evidence type="ECO:0000313" key="10">
    <source>
        <dbReference type="EMBL" id="MEW9309306.1"/>
    </source>
</evidence>
<evidence type="ECO:0000256" key="3">
    <source>
        <dbReference type="ARBA" id="ARBA00022729"/>
    </source>
</evidence>
<dbReference type="RefSeq" id="WP_311936335.1">
    <property type="nucleotide sequence ID" value="NZ_JAVSCS010000015.1"/>
</dbReference>
<keyword evidence="3 8" id="KW-0732">Signal</keyword>
<dbReference type="InterPro" id="IPR045851">
    <property type="entry name" value="AMP-bd_C_sf"/>
</dbReference>
<accession>A0ABV3PV35</accession>
<dbReference type="InterPro" id="IPR006182">
    <property type="entry name" value="FliF_N_dom"/>
</dbReference>
<keyword evidence="8" id="KW-0812">Transmembrane</keyword>
<evidence type="ECO:0000256" key="4">
    <source>
        <dbReference type="ARBA" id="ARBA00023136"/>
    </source>
</evidence>
<evidence type="ECO:0000259" key="9">
    <source>
        <dbReference type="Pfam" id="PF01514"/>
    </source>
</evidence>
<dbReference type="Proteomes" id="UP001555786">
    <property type="component" value="Unassembled WGS sequence"/>
</dbReference>
<keyword evidence="6 8" id="KW-0998">Cell outer membrane</keyword>
<evidence type="ECO:0000256" key="7">
    <source>
        <dbReference type="ARBA" id="ARBA00023288"/>
    </source>
</evidence>
<feature type="domain" description="Flagellar M-ring N-terminal" evidence="9">
    <location>
        <begin position="28"/>
        <end position="192"/>
    </location>
</feature>
<dbReference type="Pfam" id="PF01514">
    <property type="entry name" value="YscJ_FliF"/>
    <property type="match status" value="1"/>
</dbReference>
<feature type="transmembrane region" description="Helical" evidence="8">
    <location>
        <begin position="227"/>
        <end position="246"/>
    </location>
</feature>
<dbReference type="PRINTS" id="PR01338">
    <property type="entry name" value="TYPE3OMKPROT"/>
</dbReference>
<dbReference type="Gene3D" id="3.30.300.30">
    <property type="match status" value="1"/>
</dbReference>
<keyword evidence="5 8" id="KW-0564">Palmitate</keyword>
<reference evidence="10 11" key="1">
    <citation type="submission" date="2024-07" db="EMBL/GenBank/DDBJ databases">
        <title>Description of Labrys sedimenti sp. nov., isolated from a diclofenac-degrading enrichment culture.</title>
        <authorList>
            <person name="Tancsics A."/>
            <person name="Csepanyi A."/>
        </authorList>
    </citation>
    <scope>NUCLEOTIDE SEQUENCE [LARGE SCALE GENOMIC DNA]</scope>
    <source>
        <strain evidence="10 11">LMG 23578</strain>
    </source>
</reference>
<dbReference type="Gene3D" id="3.30.70.1530">
    <property type="entry name" value="Hypothetical protein rpa1041"/>
    <property type="match status" value="1"/>
</dbReference>
<dbReference type="NCBIfam" id="TIGR02544">
    <property type="entry name" value="III_secr_YscJ"/>
    <property type="match status" value="1"/>
</dbReference>
<dbReference type="PROSITE" id="PS51257">
    <property type="entry name" value="PROKAR_LIPOPROTEIN"/>
    <property type="match status" value="1"/>
</dbReference>
<proteinExistence type="inferred from homology"/>
<keyword evidence="11" id="KW-1185">Reference proteome</keyword>
<comment type="similarity">
    <text evidence="2 8">Belongs to the YscJ lipoprotein family.</text>
</comment>